<evidence type="ECO:0000313" key="2">
    <source>
        <dbReference type="Proteomes" id="UP000576209"/>
    </source>
</evidence>
<gene>
    <name evidence="1" type="ORF">GGR28_001085</name>
</gene>
<evidence type="ECO:0000313" key="1">
    <source>
        <dbReference type="EMBL" id="MBB4078472.1"/>
    </source>
</evidence>
<keyword evidence="2" id="KW-1185">Reference proteome</keyword>
<dbReference type="Proteomes" id="UP000576209">
    <property type="component" value="Unassembled WGS sequence"/>
</dbReference>
<name>A0A840E402_9BACT</name>
<accession>A0A840E402</accession>
<sequence length="45" mass="5063">MKNLAFLECQSVQGGTTGSPFWDILYKIEEITGLDLPTPDDYKIN</sequence>
<comment type="caution">
    <text evidence="1">The sequence shown here is derived from an EMBL/GenBank/DDBJ whole genome shotgun (WGS) entry which is preliminary data.</text>
</comment>
<organism evidence="1 2">
    <name type="scientific">Neolewinella aquimaris</name>
    <dbReference type="NCBI Taxonomy" id="1835722"/>
    <lineage>
        <taxon>Bacteria</taxon>
        <taxon>Pseudomonadati</taxon>
        <taxon>Bacteroidota</taxon>
        <taxon>Saprospiria</taxon>
        <taxon>Saprospirales</taxon>
        <taxon>Lewinellaceae</taxon>
        <taxon>Neolewinella</taxon>
    </lineage>
</organism>
<dbReference type="AlphaFoldDB" id="A0A840E402"/>
<dbReference type="EMBL" id="JACIFF010000002">
    <property type="protein sequence ID" value="MBB4078472.1"/>
    <property type="molecule type" value="Genomic_DNA"/>
</dbReference>
<protein>
    <submittedName>
        <fullName evidence="1">Uncharacterized protein</fullName>
    </submittedName>
</protein>
<proteinExistence type="predicted"/>
<reference evidence="1 2" key="1">
    <citation type="submission" date="2020-08" db="EMBL/GenBank/DDBJ databases">
        <title>Genomic Encyclopedia of Type Strains, Phase IV (KMG-IV): sequencing the most valuable type-strain genomes for metagenomic binning, comparative biology and taxonomic classification.</title>
        <authorList>
            <person name="Goeker M."/>
        </authorList>
    </citation>
    <scope>NUCLEOTIDE SEQUENCE [LARGE SCALE GENOMIC DNA]</scope>
    <source>
        <strain evidence="1 2">DSM 105137</strain>
    </source>
</reference>